<name>A0A517QNY4_9PLAN</name>
<gene>
    <name evidence="1" type="ORF">Mal48_25920</name>
</gene>
<reference evidence="1 2" key="1">
    <citation type="submission" date="2019-02" db="EMBL/GenBank/DDBJ databases">
        <title>Deep-cultivation of Planctomycetes and their phenomic and genomic characterization uncovers novel biology.</title>
        <authorList>
            <person name="Wiegand S."/>
            <person name="Jogler M."/>
            <person name="Boedeker C."/>
            <person name="Pinto D."/>
            <person name="Vollmers J."/>
            <person name="Rivas-Marin E."/>
            <person name="Kohn T."/>
            <person name="Peeters S.H."/>
            <person name="Heuer A."/>
            <person name="Rast P."/>
            <person name="Oberbeckmann S."/>
            <person name="Bunk B."/>
            <person name="Jeske O."/>
            <person name="Meyerdierks A."/>
            <person name="Storesund J.E."/>
            <person name="Kallscheuer N."/>
            <person name="Luecker S."/>
            <person name="Lage O.M."/>
            <person name="Pohl T."/>
            <person name="Merkel B.J."/>
            <person name="Hornburger P."/>
            <person name="Mueller R.-W."/>
            <person name="Bruemmer F."/>
            <person name="Labrenz M."/>
            <person name="Spormann A.M."/>
            <person name="Op den Camp H."/>
            <person name="Overmann J."/>
            <person name="Amann R."/>
            <person name="Jetten M.S.M."/>
            <person name="Mascher T."/>
            <person name="Medema M.H."/>
            <person name="Devos D.P."/>
            <person name="Kaster A.-K."/>
            <person name="Ovreas L."/>
            <person name="Rohde M."/>
            <person name="Galperin M.Y."/>
            <person name="Jogler C."/>
        </authorList>
    </citation>
    <scope>NUCLEOTIDE SEQUENCE [LARGE SCALE GENOMIC DNA]</scope>
    <source>
        <strain evidence="1 2">Mal48</strain>
    </source>
</reference>
<dbReference type="Proteomes" id="UP000315724">
    <property type="component" value="Chromosome"/>
</dbReference>
<proteinExistence type="predicted"/>
<dbReference type="KEGG" id="tpol:Mal48_25920"/>
<protein>
    <submittedName>
        <fullName evidence="1">Uncharacterized protein</fullName>
    </submittedName>
</protein>
<keyword evidence="2" id="KW-1185">Reference proteome</keyword>
<dbReference type="AlphaFoldDB" id="A0A517QNY4"/>
<evidence type="ECO:0000313" key="1">
    <source>
        <dbReference type="EMBL" id="QDT33339.1"/>
    </source>
</evidence>
<dbReference type="EMBL" id="CP036267">
    <property type="protein sequence ID" value="QDT33339.1"/>
    <property type="molecule type" value="Genomic_DNA"/>
</dbReference>
<sequence>MIHYTCDLCGCPISSERYEAKIEVAPVHDPDDISSDDLTADHLQLIADEIDAMESTGEFELEETGTKKLNLDFCESCAQRFLRSPLNLSPGPRVKFSNN</sequence>
<accession>A0A517QNY4</accession>
<organism evidence="1 2">
    <name type="scientific">Thalassoglobus polymorphus</name>
    <dbReference type="NCBI Taxonomy" id="2527994"/>
    <lineage>
        <taxon>Bacteria</taxon>
        <taxon>Pseudomonadati</taxon>
        <taxon>Planctomycetota</taxon>
        <taxon>Planctomycetia</taxon>
        <taxon>Planctomycetales</taxon>
        <taxon>Planctomycetaceae</taxon>
        <taxon>Thalassoglobus</taxon>
    </lineage>
</organism>
<evidence type="ECO:0000313" key="2">
    <source>
        <dbReference type="Proteomes" id="UP000315724"/>
    </source>
</evidence>